<dbReference type="PROSITE" id="PS51387">
    <property type="entry name" value="FAD_PCMH"/>
    <property type="match status" value="1"/>
</dbReference>
<evidence type="ECO:0000259" key="5">
    <source>
        <dbReference type="PROSITE" id="PS51387"/>
    </source>
</evidence>
<dbReference type="InterPro" id="IPR016166">
    <property type="entry name" value="FAD-bd_PCMH"/>
</dbReference>
<keyword evidence="7" id="KW-1185">Reference proteome</keyword>
<dbReference type="InterPro" id="IPR016169">
    <property type="entry name" value="FAD-bd_PCMH_sub2"/>
</dbReference>
<evidence type="ECO:0000256" key="1">
    <source>
        <dbReference type="ARBA" id="ARBA00005466"/>
    </source>
</evidence>
<keyword evidence="4" id="KW-0560">Oxidoreductase</keyword>
<protein>
    <recommendedName>
        <fullName evidence="5">FAD-binding PCMH-type domain-containing protein</fullName>
    </recommendedName>
</protein>
<dbReference type="Proteomes" id="UP000758603">
    <property type="component" value="Unassembled WGS sequence"/>
</dbReference>
<comment type="caution">
    <text evidence="6">The sequence shown here is derived from an EMBL/GenBank/DDBJ whole genome shotgun (WGS) entry which is preliminary data.</text>
</comment>
<evidence type="ECO:0000256" key="4">
    <source>
        <dbReference type="ARBA" id="ARBA00023002"/>
    </source>
</evidence>
<dbReference type="OrthoDB" id="2151789at2759"/>
<accession>A0A9P9A300</accession>
<evidence type="ECO:0000313" key="7">
    <source>
        <dbReference type="Proteomes" id="UP000758603"/>
    </source>
</evidence>
<dbReference type="EMBL" id="JAGPXC010000001">
    <property type="protein sequence ID" value="KAH6661291.1"/>
    <property type="molecule type" value="Genomic_DNA"/>
</dbReference>
<dbReference type="RefSeq" id="XP_045965422.1">
    <property type="nucleotide sequence ID" value="XM_046105795.1"/>
</dbReference>
<dbReference type="InterPro" id="IPR006094">
    <property type="entry name" value="Oxid_FAD_bind_N"/>
</dbReference>
<dbReference type="SUPFAM" id="SSF56176">
    <property type="entry name" value="FAD-binding/transporter-associated domain-like"/>
    <property type="match status" value="1"/>
</dbReference>
<dbReference type="InterPro" id="IPR050416">
    <property type="entry name" value="FAD-linked_Oxidoreductase"/>
</dbReference>
<evidence type="ECO:0000256" key="2">
    <source>
        <dbReference type="ARBA" id="ARBA00022630"/>
    </source>
</evidence>
<sequence>MITANVPCDALITAGLSERVLTAIDPEYGDRISTYWSASAQLRPWCIVKPENTEEVSLALKTLTNANQGAGSWHIAVRGGGHSFWPGANNIENGVTIDLGSLNFSTYDFNTGLASLGLGGSWAAAFSSLADTYHVTVVGGREGHVGIGGFLIGGGNSYYTGKQGFGCDNVINFEVVLANGSVVNANASSNADLHKALKGGTGQRAYDYDLHAEVAPETLVDFASADQSQADDALIVLFVTSGEGITLSTAQVNTQGVTDSSSFAKLAALPPVVDSMTTLSMAELAAGSINPAVLRTVWFSLTFAADLEFLKWVTALYETLFANLTTSLSTDDFNAQLLFQPIPSYFGQIGVEKGGNVLGLGILLTSNAVLLLLIIQTEVVSSEAVAHAYGSTFIANVEAAAKKTGNNLPFRFLNYVNPSQDPLSSYGAENVE</sequence>
<proteinExistence type="inferred from homology"/>
<dbReference type="InterPro" id="IPR036318">
    <property type="entry name" value="FAD-bd_PCMH-like_sf"/>
</dbReference>
<dbReference type="AlphaFoldDB" id="A0A9P9A300"/>
<evidence type="ECO:0000313" key="6">
    <source>
        <dbReference type="EMBL" id="KAH6661291.1"/>
    </source>
</evidence>
<keyword evidence="3" id="KW-0274">FAD</keyword>
<dbReference type="PANTHER" id="PTHR42973:SF53">
    <property type="entry name" value="FAD-BINDING PCMH-TYPE DOMAIN-CONTAINING PROTEIN-RELATED"/>
    <property type="match status" value="1"/>
</dbReference>
<evidence type="ECO:0000256" key="3">
    <source>
        <dbReference type="ARBA" id="ARBA00022827"/>
    </source>
</evidence>
<keyword evidence="2" id="KW-0285">Flavoprotein</keyword>
<name>A0A9P9A300_9PEZI</name>
<dbReference type="GO" id="GO:0016491">
    <property type="term" value="F:oxidoreductase activity"/>
    <property type="evidence" value="ECO:0007669"/>
    <property type="project" value="UniProtKB-KW"/>
</dbReference>
<dbReference type="GeneID" id="70134686"/>
<dbReference type="GO" id="GO:0071949">
    <property type="term" value="F:FAD binding"/>
    <property type="evidence" value="ECO:0007669"/>
    <property type="project" value="InterPro"/>
</dbReference>
<reference evidence="6" key="1">
    <citation type="journal article" date="2021" name="Nat. Commun.">
        <title>Genetic determinants of endophytism in the Arabidopsis root mycobiome.</title>
        <authorList>
            <person name="Mesny F."/>
            <person name="Miyauchi S."/>
            <person name="Thiergart T."/>
            <person name="Pickel B."/>
            <person name="Atanasova L."/>
            <person name="Karlsson M."/>
            <person name="Huettel B."/>
            <person name="Barry K.W."/>
            <person name="Haridas S."/>
            <person name="Chen C."/>
            <person name="Bauer D."/>
            <person name="Andreopoulos W."/>
            <person name="Pangilinan J."/>
            <person name="LaButti K."/>
            <person name="Riley R."/>
            <person name="Lipzen A."/>
            <person name="Clum A."/>
            <person name="Drula E."/>
            <person name="Henrissat B."/>
            <person name="Kohler A."/>
            <person name="Grigoriev I.V."/>
            <person name="Martin F.M."/>
            <person name="Hacquard S."/>
        </authorList>
    </citation>
    <scope>NUCLEOTIDE SEQUENCE</scope>
    <source>
        <strain evidence="6">MPI-SDFR-AT-0073</strain>
    </source>
</reference>
<feature type="domain" description="FAD-binding PCMH-type" evidence="5">
    <location>
        <begin position="40"/>
        <end position="217"/>
    </location>
</feature>
<dbReference type="Gene3D" id="3.30.465.10">
    <property type="match status" value="1"/>
</dbReference>
<dbReference type="Pfam" id="PF01565">
    <property type="entry name" value="FAD_binding_4"/>
    <property type="match status" value="1"/>
</dbReference>
<comment type="similarity">
    <text evidence="1">Belongs to the oxygen-dependent FAD-linked oxidoreductase family.</text>
</comment>
<gene>
    <name evidence="6" type="ORF">BKA67DRAFT_642263</name>
</gene>
<dbReference type="PANTHER" id="PTHR42973">
    <property type="entry name" value="BINDING OXIDOREDUCTASE, PUTATIVE (AFU_ORTHOLOGUE AFUA_1G17690)-RELATED"/>
    <property type="match status" value="1"/>
</dbReference>
<organism evidence="6 7">
    <name type="scientific">Truncatella angustata</name>
    <dbReference type="NCBI Taxonomy" id="152316"/>
    <lineage>
        <taxon>Eukaryota</taxon>
        <taxon>Fungi</taxon>
        <taxon>Dikarya</taxon>
        <taxon>Ascomycota</taxon>
        <taxon>Pezizomycotina</taxon>
        <taxon>Sordariomycetes</taxon>
        <taxon>Xylariomycetidae</taxon>
        <taxon>Amphisphaeriales</taxon>
        <taxon>Sporocadaceae</taxon>
        <taxon>Truncatella</taxon>
    </lineage>
</organism>